<evidence type="ECO:0000256" key="5">
    <source>
        <dbReference type="ARBA" id="ARBA00023136"/>
    </source>
</evidence>
<dbReference type="GO" id="GO:0015658">
    <property type="term" value="F:branched-chain amino acid transmembrane transporter activity"/>
    <property type="evidence" value="ECO:0007669"/>
    <property type="project" value="InterPro"/>
</dbReference>
<sequence>MNPVARRSAMGFLVTLGVMLGILFGAPHALDTFGLVQATGFAALAMFALSQGFIWGYGGVMSFGQAAFLGLGGYAYAVSVINMGDSTLPILIAILVPTLFAGLLGYFMFYGRISDAYIGVITLTVSVILFQLVNTTSGSQYRIGEAELGGFNGIPAIPALNKLGDAGNPLDNDGVWYAAMGALILVYALLRWVLASRFGRVVVAIRENETRAQLIGYDPRLYKLLAFMISGAVAGLAGCLYANWGGFISPTVFGLSMSAQVIIFVLVGGLGTLVGPMLGAVLIQWLIIEAGSQNVVDSNLGLGIVLVAFVLLIPQGLLPVVRTLLMRLPELPAKVFKAKIVEAKAGKPADPAREALAGEVQP</sequence>
<evidence type="ECO:0000256" key="3">
    <source>
        <dbReference type="ARBA" id="ARBA00022692"/>
    </source>
</evidence>
<gene>
    <name evidence="7" type="ORF">MBLL_04019</name>
</gene>
<feature type="transmembrane region" description="Helical" evidence="6">
    <location>
        <begin position="90"/>
        <end position="109"/>
    </location>
</feature>
<dbReference type="Pfam" id="PF02653">
    <property type="entry name" value="BPD_transp_2"/>
    <property type="match status" value="1"/>
</dbReference>
<dbReference type="RefSeq" id="WP_339163254.1">
    <property type="nucleotide sequence ID" value="NZ_LR743511.1"/>
</dbReference>
<dbReference type="CDD" id="cd06581">
    <property type="entry name" value="TM_PBP1_LivM_like"/>
    <property type="match status" value="1"/>
</dbReference>
<evidence type="ECO:0000256" key="2">
    <source>
        <dbReference type="ARBA" id="ARBA00022475"/>
    </source>
</evidence>
<dbReference type="PANTHER" id="PTHR30482">
    <property type="entry name" value="HIGH-AFFINITY BRANCHED-CHAIN AMINO ACID TRANSPORT SYSTEM PERMEASE"/>
    <property type="match status" value="1"/>
</dbReference>
<feature type="transmembrane region" description="Helical" evidence="6">
    <location>
        <begin position="263"/>
        <end position="288"/>
    </location>
</feature>
<dbReference type="InterPro" id="IPR043428">
    <property type="entry name" value="LivM-like"/>
</dbReference>
<evidence type="ECO:0000256" key="1">
    <source>
        <dbReference type="ARBA" id="ARBA00004651"/>
    </source>
</evidence>
<name>A0A679JWB5_9HYPH</name>
<reference evidence="7" key="1">
    <citation type="submission" date="2019-12" db="EMBL/GenBank/DDBJ databases">
        <authorList>
            <person name="Cremers G."/>
        </authorList>
    </citation>
    <scope>NUCLEOTIDE SEQUENCE</scope>
    <source>
        <strain evidence="7">Mbul2</strain>
    </source>
</reference>
<feature type="transmembrane region" description="Helical" evidence="6">
    <location>
        <begin position="175"/>
        <end position="194"/>
    </location>
</feature>
<feature type="transmembrane region" description="Helical" evidence="6">
    <location>
        <begin position="300"/>
        <end position="321"/>
    </location>
</feature>
<keyword evidence="4 6" id="KW-1133">Transmembrane helix</keyword>
<evidence type="ECO:0008006" key="8">
    <source>
        <dbReference type="Google" id="ProtNLM"/>
    </source>
</evidence>
<accession>A0A679JWB5</accession>
<feature type="transmembrane region" description="Helical" evidence="6">
    <location>
        <begin position="116"/>
        <end position="133"/>
    </location>
</feature>
<evidence type="ECO:0000313" key="7">
    <source>
        <dbReference type="EMBL" id="CAA2144899.1"/>
    </source>
</evidence>
<feature type="transmembrane region" description="Helical" evidence="6">
    <location>
        <begin position="66"/>
        <end position="84"/>
    </location>
</feature>
<evidence type="ECO:0000256" key="6">
    <source>
        <dbReference type="SAM" id="Phobius"/>
    </source>
</evidence>
<organism evidence="7">
    <name type="scientific">Methylobacterium bullatum</name>
    <dbReference type="NCBI Taxonomy" id="570505"/>
    <lineage>
        <taxon>Bacteria</taxon>
        <taxon>Pseudomonadati</taxon>
        <taxon>Pseudomonadota</taxon>
        <taxon>Alphaproteobacteria</taxon>
        <taxon>Hyphomicrobiales</taxon>
        <taxon>Methylobacteriaceae</taxon>
        <taxon>Methylobacterium</taxon>
    </lineage>
</organism>
<evidence type="ECO:0000256" key="4">
    <source>
        <dbReference type="ARBA" id="ARBA00022989"/>
    </source>
</evidence>
<proteinExistence type="predicted"/>
<dbReference type="EMBL" id="LR743511">
    <property type="protein sequence ID" value="CAA2144899.1"/>
    <property type="molecule type" value="Genomic_DNA"/>
</dbReference>
<keyword evidence="5 6" id="KW-0472">Membrane</keyword>
<feature type="transmembrane region" description="Helical" evidence="6">
    <location>
        <begin position="221"/>
        <end position="243"/>
    </location>
</feature>
<keyword evidence="2" id="KW-1003">Cell membrane</keyword>
<comment type="subcellular location">
    <subcellularLocation>
        <location evidence="1">Cell membrane</location>
        <topology evidence="1">Multi-pass membrane protein</topology>
    </subcellularLocation>
</comment>
<dbReference type="PANTHER" id="PTHR30482:SF17">
    <property type="entry name" value="ABC TRANSPORTER ATP-BINDING PROTEIN"/>
    <property type="match status" value="1"/>
</dbReference>
<dbReference type="InterPro" id="IPR001851">
    <property type="entry name" value="ABC_transp_permease"/>
</dbReference>
<feature type="transmembrane region" description="Helical" evidence="6">
    <location>
        <begin position="35"/>
        <end position="54"/>
    </location>
</feature>
<keyword evidence="3 6" id="KW-0812">Transmembrane</keyword>
<dbReference type="GO" id="GO:0005886">
    <property type="term" value="C:plasma membrane"/>
    <property type="evidence" value="ECO:0007669"/>
    <property type="project" value="UniProtKB-SubCell"/>
</dbReference>
<protein>
    <recommendedName>
        <fullName evidence="8">High-affinity branched-chain amino acid transport system permease protein LivH</fullName>
    </recommendedName>
</protein>
<dbReference type="AlphaFoldDB" id="A0A679JWB5"/>